<dbReference type="RefSeq" id="WP_151843796.1">
    <property type="nucleotide sequence ID" value="NZ_WBZJ01000001.1"/>
</dbReference>
<comment type="caution">
    <text evidence="2">The sequence shown here is derived from an EMBL/GenBank/DDBJ whole genome shotgun (WGS) entry which is preliminary data.</text>
</comment>
<name>A0ABQ6VEV2_9CORY</name>
<gene>
    <name evidence="2" type="ORF">F8377_02015</name>
</gene>
<accession>A0ABQ6VEV2</accession>
<feature type="transmembrane region" description="Helical" evidence="1">
    <location>
        <begin position="132"/>
        <end position="152"/>
    </location>
</feature>
<feature type="transmembrane region" description="Helical" evidence="1">
    <location>
        <begin position="90"/>
        <end position="120"/>
    </location>
</feature>
<organism evidence="2 3">
    <name type="scientific">Corynebacterium zhongnanshanii</name>
    <dbReference type="NCBI Taxonomy" id="2768834"/>
    <lineage>
        <taxon>Bacteria</taxon>
        <taxon>Bacillati</taxon>
        <taxon>Actinomycetota</taxon>
        <taxon>Actinomycetes</taxon>
        <taxon>Mycobacteriales</taxon>
        <taxon>Corynebacteriaceae</taxon>
        <taxon>Corynebacterium</taxon>
    </lineage>
</organism>
<dbReference type="Proteomes" id="UP000436181">
    <property type="component" value="Unassembled WGS sequence"/>
</dbReference>
<keyword evidence="1" id="KW-0472">Membrane</keyword>
<sequence>MRAELKKLTSLRSTWVYVVLLTGSLYGPAVLMSFLNSDPEATFGWGDTTLGGMIFLLVLLIFAASSTAGDINDRMVAHSFLTQRRRSQWLLAKAALIVIVAEVSYWIGIAISAVVLHFSLEGKWTGGDMYDLWIYALFLPVYALMAVGLAGLTRSKIMGSGIPMVLFLVIEPLLAAAAQHLEWVKYIYYAMPGTRLSDLTQWHALEAQGDDVLDAVGLMTTPAQSAIVILAWGALLFGVAILANNRRDTR</sequence>
<keyword evidence="3" id="KW-1185">Reference proteome</keyword>
<feature type="transmembrane region" description="Helical" evidence="1">
    <location>
        <begin position="164"/>
        <end position="181"/>
    </location>
</feature>
<evidence type="ECO:0000256" key="1">
    <source>
        <dbReference type="SAM" id="Phobius"/>
    </source>
</evidence>
<feature type="transmembrane region" description="Helical" evidence="1">
    <location>
        <begin position="15"/>
        <end position="35"/>
    </location>
</feature>
<proteinExistence type="predicted"/>
<keyword evidence="1" id="KW-0812">Transmembrane</keyword>
<protein>
    <submittedName>
        <fullName evidence="2">ABC transporter permease</fullName>
    </submittedName>
</protein>
<feature type="transmembrane region" description="Helical" evidence="1">
    <location>
        <begin position="50"/>
        <end position="69"/>
    </location>
</feature>
<keyword evidence="1" id="KW-1133">Transmembrane helix</keyword>
<reference evidence="2 3" key="1">
    <citation type="submission" date="2019-10" db="EMBL/GenBank/DDBJ databases">
        <title>Corynebacterium sp novel species isolated from the respiratory tract of Marmot.</title>
        <authorList>
            <person name="Zhang G."/>
        </authorList>
    </citation>
    <scope>NUCLEOTIDE SEQUENCE [LARGE SCALE GENOMIC DNA]</scope>
    <source>
        <strain evidence="2 3">336</strain>
    </source>
</reference>
<evidence type="ECO:0000313" key="2">
    <source>
        <dbReference type="EMBL" id="KAB3522962.1"/>
    </source>
</evidence>
<feature type="transmembrane region" description="Helical" evidence="1">
    <location>
        <begin position="223"/>
        <end position="243"/>
    </location>
</feature>
<dbReference type="EMBL" id="WBZJ01000001">
    <property type="protein sequence ID" value="KAB3522962.1"/>
    <property type="molecule type" value="Genomic_DNA"/>
</dbReference>
<evidence type="ECO:0000313" key="3">
    <source>
        <dbReference type="Proteomes" id="UP000436181"/>
    </source>
</evidence>